<dbReference type="InterPro" id="IPR011990">
    <property type="entry name" value="TPR-like_helical_dom_sf"/>
</dbReference>
<name>A0A1N6ZZR0_9FLAO</name>
<feature type="chain" id="PRO_5012184769" evidence="6">
    <location>
        <begin position="24"/>
        <end position="603"/>
    </location>
</feature>
<organism evidence="9 10">
    <name type="scientific">Maribacter ulvicola</name>
    <dbReference type="NCBI Taxonomy" id="228959"/>
    <lineage>
        <taxon>Bacteria</taxon>
        <taxon>Pseudomonadati</taxon>
        <taxon>Bacteroidota</taxon>
        <taxon>Flavobacteriia</taxon>
        <taxon>Flavobacteriales</taxon>
        <taxon>Flavobacteriaceae</taxon>
        <taxon>Maribacter</taxon>
    </lineage>
</organism>
<dbReference type="SUPFAM" id="SSF48452">
    <property type="entry name" value="TPR-like"/>
    <property type="match status" value="1"/>
</dbReference>
<reference evidence="10" key="1">
    <citation type="submission" date="2017-01" db="EMBL/GenBank/DDBJ databases">
        <authorList>
            <person name="Varghese N."/>
            <person name="Submissions S."/>
        </authorList>
    </citation>
    <scope>NUCLEOTIDE SEQUENCE [LARGE SCALE GENOMIC DNA]</scope>
    <source>
        <strain evidence="10">DSM 15366</strain>
    </source>
</reference>
<dbReference type="STRING" id="228959.SAMN05421797_11038"/>
<feature type="signal peptide" evidence="6">
    <location>
        <begin position="1"/>
        <end position="23"/>
    </location>
</feature>
<evidence type="ECO:0000256" key="2">
    <source>
        <dbReference type="ARBA" id="ARBA00006275"/>
    </source>
</evidence>
<protein>
    <submittedName>
        <fullName evidence="9">Starch-binding associating with outer membrane</fullName>
    </submittedName>
</protein>
<evidence type="ECO:0000256" key="4">
    <source>
        <dbReference type="ARBA" id="ARBA00023136"/>
    </source>
</evidence>
<evidence type="ECO:0000256" key="6">
    <source>
        <dbReference type="SAM" id="SignalP"/>
    </source>
</evidence>
<dbReference type="PROSITE" id="PS51257">
    <property type="entry name" value="PROKAR_LIPOPROTEIN"/>
    <property type="match status" value="1"/>
</dbReference>
<feature type="domain" description="SusD-like N-terminal" evidence="8">
    <location>
        <begin position="89"/>
        <end position="209"/>
    </location>
</feature>
<dbReference type="OrthoDB" id="5694214at2"/>
<evidence type="ECO:0000313" key="9">
    <source>
        <dbReference type="EMBL" id="SIR32327.1"/>
    </source>
</evidence>
<dbReference type="Pfam" id="PF14322">
    <property type="entry name" value="SusD-like_3"/>
    <property type="match status" value="1"/>
</dbReference>
<dbReference type="InterPro" id="IPR012944">
    <property type="entry name" value="SusD_RagB_dom"/>
</dbReference>
<keyword evidence="10" id="KW-1185">Reference proteome</keyword>
<evidence type="ECO:0000259" key="8">
    <source>
        <dbReference type="Pfam" id="PF14322"/>
    </source>
</evidence>
<comment type="similarity">
    <text evidence="2">Belongs to the SusD family.</text>
</comment>
<gene>
    <name evidence="9" type="ORF">SAMN05421797_11038</name>
</gene>
<dbReference type="Proteomes" id="UP000186953">
    <property type="component" value="Unassembled WGS sequence"/>
</dbReference>
<dbReference type="RefSeq" id="WP_076550881.1">
    <property type="nucleotide sequence ID" value="NZ_FTMA01000010.1"/>
</dbReference>
<evidence type="ECO:0000256" key="1">
    <source>
        <dbReference type="ARBA" id="ARBA00004442"/>
    </source>
</evidence>
<evidence type="ECO:0000313" key="10">
    <source>
        <dbReference type="Proteomes" id="UP000186953"/>
    </source>
</evidence>
<keyword evidence="4" id="KW-0472">Membrane</keyword>
<dbReference type="Gene3D" id="1.25.40.390">
    <property type="match status" value="1"/>
</dbReference>
<evidence type="ECO:0000259" key="7">
    <source>
        <dbReference type="Pfam" id="PF07980"/>
    </source>
</evidence>
<dbReference type="Pfam" id="PF07980">
    <property type="entry name" value="SusD_RagB"/>
    <property type="match status" value="1"/>
</dbReference>
<accession>A0A1N6ZZR0</accession>
<sequence>MKKYLYRWSNFLFLIILSIASCSDVLDKSDLSAINEKDVWSDETLAKGFLNEIYERGLSGWPIAASGTSDDAQGSGGIIYGELTSNSIRQYGGKYRNIKDINLLLEKVETGSLDASFQSLLKSQALFFRAKIYFELVTAYGGVPLVLSVPVQGVDELELPRNSTTDCIAQIVLDLDEAITNLPDEYEDDADYGRITKGAAMAFKAKVLLFFASEQFDPSQSATARWQDAYDAVSEAKDNLEANGKGLHASYADLWFDESISNPEAIIIKKYNIDKTHNRDAGCRPFVTGTNGEAWDKPTIDHANAYPMKDGKTIMDVTSAYAYDSDVFWLNRDPRFMANIAFNGVNYPLNDPEPQTTSDLVWTFQDSQIEAEANSRVTPSALLCRKAIDGRIEGGNPALNSSTDWIELRFAEILLFLAESANEIGNTAEAYTALQQIRERAGIDAGGDGLYGLEPAMNKDQMRDAIMLERRIELAFEGKRSSDLRRRRMYATINGSIRRGYVIERTAAFDALHSSDEILDDRKELEAGVLDGSIDLNNPIVYNTFFTTAIRSLERDGNLTDDGLPINYDEKYYFFDLPQSALDKNPKLEQTLGWDGGTFDPLQ</sequence>
<dbReference type="GO" id="GO:0009279">
    <property type="term" value="C:cell outer membrane"/>
    <property type="evidence" value="ECO:0007669"/>
    <property type="project" value="UniProtKB-SubCell"/>
</dbReference>
<evidence type="ECO:0000256" key="3">
    <source>
        <dbReference type="ARBA" id="ARBA00022729"/>
    </source>
</evidence>
<keyword evidence="3 6" id="KW-0732">Signal</keyword>
<keyword evidence="5" id="KW-0998">Cell outer membrane</keyword>
<comment type="subcellular location">
    <subcellularLocation>
        <location evidence="1">Cell outer membrane</location>
    </subcellularLocation>
</comment>
<dbReference type="InterPro" id="IPR033985">
    <property type="entry name" value="SusD-like_N"/>
</dbReference>
<dbReference type="AlphaFoldDB" id="A0A1N6ZZR0"/>
<evidence type="ECO:0000256" key="5">
    <source>
        <dbReference type="ARBA" id="ARBA00023237"/>
    </source>
</evidence>
<proteinExistence type="inferred from homology"/>
<feature type="domain" description="RagB/SusD" evidence="7">
    <location>
        <begin position="265"/>
        <end position="594"/>
    </location>
</feature>
<dbReference type="EMBL" id="FTMA01000010">
    <property type="protein sequence ID" value="SIR32327.1"/>
    <property type="molecule type" value="Genomic_DNA"/>
</dbReference>